<feature type="transmembrane region" description="Helical" evidence="3">
    <location>
        <begin position="1024"/>
        <end position="1043"/>
    </location>
</feature>
<name>A0AAD9LWH5_9PEZI</name>
<evidence type="ECO:0000256" key="3">
    <source>
        <dbReference type="SAM" id="Phobius"/>
    </source>
</evidence>
<evidence type="ECO:0000313" key="7">
    <source>
        <dbReference type="Proteomes" id="UP001232148"/>
    </source>
</evidence>
<dbReference type="PANTHER" id="PTHR10039">
    <property type="entry name" value="AMELOGENIN"/>
    <property type="match status" value="1"/>
</dbReference>
<feature type="coiled-coil region" evidence="2">
    <location>
        <begin position="571"/>
        <end position="598"/>
    </location>
</feature>
<protein>
    <recommendedName>
        <fullName evidence="8">NACHT domain-containing protein</fullName>
    </recommendedName>
</protein>
<evidence type="ECO:0000313" key="6">
    <source>
        <dbReference type="EMBL" id="KAK2020910.1"/>
    </source>
</evidence>
<sequence length="1046" mass="120173">MADPWTIVGSASAILTFVEFAGKCVKTAKNLHQTGKTEDNTRIENIMTEMQGLIDRVKSEKAGTPTSDVDAGLFAIANECEDLGRAILKLLSKASKGEGSLRETIRASVSAVWNEKEVEDLQNQLQRCTTQLNTQMLTLMRSETGHKLEQILAMQSSHSRQVESLRDLTTKLSINQEGALDNLSSLLRLLGATDTILEQINQRRILDALRVPEMKQRYDQVSDAAQGTFDWVMKSSEIPDHPELLVPLSTWLSEGKGIFHISGKPGSGKSTLMELIAESKDTKTLLNLWAGKDKLVKAGVFIWKYGHPIQRTFNGVVRSLLFNILTQLPDLLPKVLRKYWEPHRHSPWLPMPDFHIASKDVRQAFEQCIDSKGSARHTRIFLMLDGLDELNDPDELHTNFVLQLMKWSKSNPKKLKICVASREENAFMNNFPPQQRLRLHLITKQDIEQMVTTRLNGHPHFWAFSESDRDHFCSEIAKQSSGVFLWVKLVLNDVYENLDQRRSLKALKTALKQVPEELEDLFFKMLSSVRKADRKEAYCLFQLSSQFLFAPALVFSFLEDILALSMDDHQTDDHSTEVEDLKIRHDKLEARLRGLSRGLLEITESNSTGFEVLNLTFESRVRPVHRTFNDWLLNSMPEMFDEFRSSVDKEVIILRCLVRHAKVVQWGKFSREEWEFLASRLIFSMLTSPRSRSKESIHMARLGELGNALHEKYRENGVSFELEADTKDPYRPNILHDFILYQSFELRFAPFIDWGLRNITWAQETQIRIQLFRWICGKPHMYSRPRGYHSRLEWCIGVFIGLGVDPNSQCCLQQKETTPWVAFLLSMMKYFTNSVHPHIRLAMRKLLEADADPRMFLAWRARKRRSITCKVEVIWDPNYRSHTNANDSEFSERHIQQGVPSWELETNEWSILETVKSLEQISDWALVEESEDDVSIQMTLWEFVRVCLPDDADTLLPLIDRNLARRTPNQHTAVEEDTVAVQLERHRVEGQDPGGGKETDAKTDAADELARNKTQVGVLDSRELVLIFMVLGVCLGVLFAKLLSRT</sequence>
<evidence type="ECO:0000256" key="2">
    <source>
        <dbReference type="SAM" id="Coils"/>
    </source>
</evidence>
<dbReference type="SUPFAM" id="SSF52540">
    <property type="entry name" value="P-loop containing nucleoside triphosphate hydrolases"/>
    <property type="match status" value="1"/>
</dbReference>
<dbReference type="Proteomes" id="UP001232148">
    <property type="component" value="Unassembled WGS sequence"/>
</dbReference>
<keyword evidence="3" id="KW-1133">Transmembrane helix</keyword>
<keyword evidence="3" id="KW-0472">Membrane</keyword>
<dbReference type="Pfam" id="PF25053">
    <property type="entry name" value="DUF7791"/>
    <property type="match status" value="1"/>
</dbReference>
<comment type="caution">
    <text evidence="6">The sequence shown here is derived from an EMBL/GenBank/DDBJ whole genome shotgun (WGS) entry which is preliminary data.</text>
</comment>
<dbReference type="InterPro" id="IPR056693">
    <property type="entry name" value="DUF7791"/>
</dbReference>
<feature type="domain" description="Nephrocystin 3-like N-terminal" evidence="4">
    <location>
        <begin position="249"/>
        <end position="422"/>
    </location>
</feature>
<dbReference type="Pfam" id="PF24883">
    <property type="entry name" value="NPHP3_N"/>
    <property type="match status" value="1"/>
</dbReference>
<accession>A0AAD9LWH5</accession>
<organism evidence="6 7">
    <name type="scientific">Colletotrichum zoysiae</name>
    <dbReference type="NCBI Taxonomy" id="1216348"/>
    <lineage>
        <taxon>Eukaryota</taxon>
        <taxon>Fungi</taxon>
        <taxon>Dikarya</taxon>
        <taxon>Ascomycota</taxon>
        <taxon>Pezizomycotina</taxon>
        <taxon>Sordariomycetes</taxon>
        <taxon>Hypocreomycetidae</taxon>
        <taxon>Glomerellales</taxon>
        <taxon>Glomerellaceae</taxon>
        <taxon>Colletotrichum</taxon>
        <taxon>Colletotrichum graminicola species complex</taxon>
    </lineage>
</organism>
<dbReference type="AlphaFoldDB" id="A0AAD9LWH5"/>
<dbReference type="PANTHER" id="PTHR10039:SF5">
    <property type="entry name" value="NACHT DOMAIN-CONTAINING PROTEIN"/>
    <property type="match status" value="1"/>
</dbReference>
<keyword evidence="7" id="KW-1185">Reference proteome</keyword>
<evidence type="ECO:0008006" key="8">
    <source>
        <dbReference type="Google" id="ProtNLM"/>
    </source>
</evidence>
<dbReference type="InterPro" id="IPR027417">
    <property type="entry name" value="P-loop_NTPase"/>
</dbReference>
<reference evidence="6" key="1">
    <citation type="submission" date="2021-06" db="EMBL/GenBank/DDBJ databases">
        <title>Comparative genomics, transcriptomics and evolutionary studies reveal genomic signatures of adaptation to plant cell wall in hemibiotrophic fungi.</title>
        <authorList>
            <consortium name="DOE Joint Genome Institute"/>
            <person name="Baroncelli R."/>
            <person name="Diaz J.F."/>
            <person name="Benocci T."/>
            <person name="Peng M."/>
            <person name="Battaglia E."/>
            <person name="Haridas S."/>
            <person name="Andreopoulos W."/>
            <person name="Labutti K."/>
            <person name="Pangilinan J."/>
            <person name="Floch G.L."/>
            <person name="Makela M.R."/>
            <person name="Henrissat B."/>
            <person name="Grigoriev I.V."/>
            <person name="Crouch J.A."/>
            <person name="De Vries R.P."/>
            <person name="Sukno S.A."/>
            <person name="Thon M.R."/>
        </authorList>
    </citation>
    <scope>NUCLEOTIDE SEQUENCE</scope>
    <source>
        <strain evidence="6">MAFF235873</strain>
    </source>
</reference>
<keyword evidence="1" id="KW-0677">Repeat</keyword>
<feature type="domain" description="DUF7791" evidence="5">
    <location>
        <begin position="552"/>
        <end position="664"/>
    </location>
</feature>
<gene>
    <name evidence="6" type="ORF">LX32DRAFT_646938</name>
</gene>
<evidence type="ECO:0000256" key="1">
    <source>
        <dbReference type="ARBA" id="ARBA00022737"/>
    </source>
</evidence>
<keyword evidence="2" id="KW-0175">Coiled coil</keyword>
<dbReference type="Gene3D" id="3.40.50.300">
    <property type="entry name" value="P-loop containing nucleotide triphosphate hydrolases"/>
    <property type="match status" value="1"/>
</dbReference>
<evidence type="ECO:0000259" key="4">
    <source>
        <dbReference type="Pfam" id="PF24883"/>
    </source>
</evidence>
<dbReference type="InterPro" id="IPR056884">
    <property type="entry name" value="NPHP3-like_N"/>
</dbReference>
<keyword evidence="3" id="KW-0812">Transmembrane</keyword>
<dbReference type="EMBL" id="MU843158">
    <property type="protein sequence ID" value="KAK2020910.1"/>
    <property type="molecule type" value="Genomic_DNA"/>
</dbReference>
<proteinExistence type="predicted"/>
<evidence type="ECO:0000259" key="5">
    <source>
        <dbReference type="Pfam" id="PF25053"/>
    </source>
</evidence>